<reference evidence="2 3" key="1">
    <citation type="submission" date="2019-07" db="EMBL/GenBank/DDBJ databases">
        <title>Genomic Encyclopedia of Type Strains, Phase III (KMG-III): the genomes of soil and plant-associated and newly described type strains.</title>
        <authorList>
            <person name="Whitman W."/>
        </authorList>
    </citation>
    <scope>NUCLEOTIDE SEQUENCE [LARGE SCALE GENOMIC DNA]</scope>
    <source>
        <strain evidence="2 3">BL24</strain>
    </source>
</reference>
<feature type="region of interest" description="Disordered" evidence="1">
    <location>
        <begin position="114"/>
        <end position="136"/>
    </location>
</feature>
<organism evidence="2 3">
    <name type="scientific">Paenibacillus methanolicus</name>
    <dbReference type="NCBI Taxonomy" id="582686"/>
    <lineage>
        <taxon>Bacteria</taxon>
        <taxon>Bacillati</taxon>
        <taxon>Bacillota</taxon>
        <taxon>Bacilli</taxon>
        <taxon>Bacillales</taxon>
        <taxon>Paenibacillaceae</taxon>
        <taxon>Paenibacillus</taxon>
    </lineage>
</organism>
<keyword evidence="3" id="KW-1185">Reference proteome</keyword>
<sequence>MHRDVKHGGCVERAACRVRLRARRTRRIPGATLLPARTARGGDASPACLPVGQRIVGARHPVPGLLAGKSGGARRLLRRQVAPGGCAFGRSRGLYERRSRPLFWRRCGRRSKSEAKTTIKTTTKTTRRKLAPEEPTDPCGWSLRSFNRMSCGNALRLWPAATGTAAPSMRAPTPIRRSARLRSAAPA</sequence>
<name>A0A5S5CDR7_9BACL</name>
<dbReference type="Proteomes" id="UP000323257">
    <property type="component" value="Unassembled WGS sequence"/>
</dbReference>
<proteinExistence type="predicted"/>
<gene>
    <name evidence="2" type="ORF">BCM02_10291</name>
</gene>
<evidence type="ECO:0000313" key="3">
    <source>
        <dbReference type="Proteomes" id="UP000323257"/>
    </source>
</evidence>
<comment type="caution">
    <text evidence="2">The sequence shown here is derived from an EMBL/GenBank/DDBJ whole genome shotgun (WGS) entry which is preliminary data.</text>
</comment>
<dbReference type="EMBL" id="VNHS01000002">
    <property type="protein sequence ID" value="TYP77531.1"/>
    <property type="molecule type" value="Genomic_DNA"/>
</dbReference>
<dbReference type="AlphaFoldDB" id="A0A5S5CDR7"/>
<evidence type="ECO:0000313" key="2">
    <source>
        <dbReference type="EMBL" id="TYP77531.1"/>
    </source>
</evidence>
<protein>
    <submittedName>
        <fullName evidence="2">Uncharacterized protein</fullName>
    </submittedName>
</protein>
<feature type="region of interest" description="Disordered" evidence="1">
    <location>
        <begin position="164"/>
        <end position="187"/>
    </location>
</feature>
<evidence type="ECO:0000256" key="1">
    <source>
        <dbReference type="SAM" id="MobiDB-lite"/>
    </source>
</evidence>
<accession>A0A5S5CDR7</accession>